<dbReference type="GO" id="GO:0003906">
    <property type="term" value="F:DNA-(apurinic or apyrimidinic site) endonuclease activity"/>
    <property type="evidence" value="ECO:0007669"/>
    <property type="project" value="TreeGrafter"/>
</dbReference>
<keyword evidence="3" id="KW-0378">Hydrolase</keyword>
<comment type="cofactor">
    <cofactor evidence="6">
        <name>Mg(2+)</name>
        <dbReference type="ChEBI" id="CHEBI:18420"/>
    </cofactor>
    <cofactor evidence="6">
        <name>Mn(2+)</name>
        <dbReference type="ChEBI" id="CHEBI:29035"/>
    </cofactor>
    <text evidence="6">Probably binds two magnesium or manganese ions per subunit.</text>
</comment>
<dbReference type="OrthoDB" id="126439at2759"/>
<evidence type="ECO:0000256" key="4">
    <source>
        <dbReference type="ARBA" id="ARBA00022842"/>
    </source>
</evidence>
<evidence type="ECO:0000256" key="6">
    <source>
        <dbReference type="PIRSR" id="PIRSR604808-2"/>
    </source>
</evidence>
<feature type="binding site" evidence="6">
    <location>
        <position position="45"/>
    </location>
    <ligand>
        <name>Mg(2+)</name>
        <dbReference type="ChEBI" id="CHEBI:18420"/>
        <label>1</label>
    </ligand>
</feature>
<evidence type="ECO:0000313" key="9">
    <source>
        <dbReference type="EMBL" id="ETL78363.1"/>
    </source>
</evidence>
<dbReference type="EMBL" id="KI683319">
    <property type="protein sequence ID" value="ETL78363.1"/>
    <property type="molecule type" value="Genomic_DNA"/>
</dbReference>
<dbReference type="GO" id="GO:0008311">
    <property type="term" value="F:double-stranded DNA 3'-5' DNA exonuclease activity"/>
    <property type="evidence" value="ECO:0007669"/>
    <property type="project" value="TreeGrafter"/>
</dbReference>
<dbReference type="PANTHER" id="PTHR22748">
    <property type="entry name" value="AP ENDONUCLEASE"/>
    <property type="match status" value="1"/>
</dbReference>
<evidence type="ECO:0000256" key="2">
    <source>
        <dbReference type="ARBA" id="ARBA00022723"/>
    </source>
</evidence>
<feature type="binding site" evidence="6">
    <location>
        <position position="284"/>
    </location>
    <ligand>
        <name>Mg(2+)</name>
        <dbReference type="ChEBI" id="CHEBI:18420"/>
        <label>1</label>
    </ligand>
</feature>
<evidence type="ECO:0000256" key="5">
    <source>
        <dbReference type="PIRSR" id="PIRSR604808-1"/>
    </source>
</evidence>
<feature type="non-terminal residue" evidence="9">
    <location>
        <position position="455"/>
    </location>
</feature>
<feature type="active site" description="Proton donor/acceptor" evidence="5">
    <location>
        <position position="187"/>
    </location>
</feature>
<evidence type="ECO:0000256" key="3">
    <source>
        <dbReference type="ARBA" id="ARBA00022801"/>
    </source>
</evidence>
<dbReference type="PANTHER" id="PTHR22748:SF4">
    <property type="entry name" value="DNA-(APURINIC OR APYRIMIDINIC SITE) ENDONUCLEASE 2"/>
    <property type="match status" value="1"/>
</dbReference>
<keyword evidence="6" id="KW-0464">Manganese</keyword>
<feature type="active site" evidence="5">
    <location>
        <position position="157"/>
    </location>
</feature>
<feature type="binding site" evidence="6">
    <location>
        <position position="283"/>
    </location>
    <ligand>
        <name>Mg(2+)</name>
        <dbReference type="ChEBI" id="CHEBI:18420"/>
        <label>1</label>
    </ligand>
</feature>
<dbReference type="Proteomes" id="UP000054423">
    <property type="component" value="Unassembled WGS sequence"/>
</dbReference>
<organism evidence="9">
    <name type="scientific">Phytophthora nicotianae</name>
    <name type="common">Potato buckeye rot agent</name>
    <name type="synonym">Phytophthora parasitica</name>
    <dbReference type="NCBI Taxonomy" id="4792"/>
    <lineage>
        <taxon>Eukaryota</taxon>
        <taxon>Sar</taxon>
        <taxon>Stramenopiles</taxon>
        <taxon>Oomycota</taxon>
        <taxon>Peronosporomycetes</taxon>
        <taxon>Peronosporales</taxon>
        <taxon>Peronosporaceae</taxon>
        <taxon>Phytophthora</taxon>
    </lineage>
</organism>
<dbReference type="Gene3D" id="3.60.10.10">
    <property type="entry name" value="Endonuclease/exonuclease/phosphatase"/>
    <property type="match status" value="1"/>
</dbReference>
<protein>
    <recommendedName>
        <fullName evidence="8">Endonuclease/exonuclease/phosphatase domain-containing protein</fullName>
    </recommendedName>
</protein>
<dbReference type="InterPro" id="IPR036691">
    <property type="entry name" value="Endo/exonu/phosph_ase_sf"/>
</dbReference>
<dbReference type="AlphaFoldDB" id="W2JZQ4"/>
<name>W2JZQ4_PHYNI</name>
<feature type="domain" description="Endonuclease/exonuclease/phosphatase" evidence="8">
    <location>
        <begin position="43"/>
        <end position="284"/>
    </location>
</feature>
<dbReference type="Pfam" id="PF03372">
    <property type="entry name" value="Exo_endo_phos"/>
    <property type="match status" value="1"/>
</dbReference>
<keyword evidence="4 6" id="KW-0460">Magnesium</keyword>
<feature type="active site" description="Proton acceptor" evidence="5">
    <location>
        <position position="284"/>
    </location>
</feature>
<evidence type="ECO:0000259" key="8">
    <source>
        <dbReference type="Pfam" id="PF03372"/>
    </source>
</evidence>
<dbReference type="GO" id="GO:0005634">
    <property type="term" value="C:nucleus"/>
    <property type="evidence" value="ECO:0007669"/>
    <property type="project" value="TreeGrafter"/>
</dbReference>
<keyword evidence="2 6" id="KW-0479">Metal-binding</keyword>
<feature type="binding site" evidence="6">
    <location>
        <position position="187"/>
    </location>
    <ligand>
        <name>Mg(2+)</name>
        <dbReference type="ChEBI" id="CHEBI:18420"/>
        <label>1</label>
    </ligand>
</feature>
<proteinExistence type="inferred from homology"/>
<dbReference type="GO" id="GO:0006284">
    <property type="term" value="P:base-excision repair"/>
    <property type="evidence" value="ECO:0007669"/>
    <property type="project" value="TreeGrafter"/>
</dbReference>
<reference evidence="9" key="1">
    <citation type="submission" date="2013-11" db="EMBL/GenBank/DDBJ databases">
        <title>The Genome Sequence of Phytophthora parasitica CHvinca01.</title>
        <authorList>
            <consortium name="The Broad Institute Genomics Platform"/>
            <person name="Russ C."/>
            <person name="Tyler B."/>
            <person name="Panabieres F."/>
            <person name="Shan W."/>
            <person name="Tripathy S."/>
            <person name="Grunwald N."/>
            <person name="Machado M."/>
            <person name="Johnson C.S."/>
            <person name="Arredondo F."/>
            <person name="Hong C."/>
            <person name="Coffey M."/>
            <person name="Young S.K."/>
            <person name="Zeng Q."/>
            <person name="Gargeya S."/>
            <person name="Fitzgerald M."/>
            <person name="Abouelleil A."/>
            <person name="Alvarado L."/>
            <person name="Chapman S.B."/>
            <person name="Gainer-Dewar J."/>
            <person name="Goldberg J."/>
            <person name="Griggs A."/>
            <person name="Gujja S."/>
            <person name="Hansen M."/>
            <person name="Howarth C."/>
            <person name="Imamovic A."/>
            <person name="Ireland A."/>
            <person name="Larimer J."/>
            <person name="McCowan C."/>
            <person name="Murphy C."/>
            <person name="Pearson M."/>
            <person name="Poon T.W."/>
            <person name="Priest M."/>
            <person name="Roberts A."/>
            <person name="Saif S."/>
            <person name="Shea T."/>
            <person name="Sykes S."/>
            <person name="Wortman J."/>
            <person name="Nusbaum C."/>
            <person name="Birren B."/>
        </authorList>
    </citation>
    <scope>NUCLEOTIDE SEQUENCE [LARGE SCALE GENOMIC DNA]</scope>
    <source>
        <strain evidence="9">CHvinca01</strain>
    </source>
</reference>
<evidence type="ECO:0000256" key="7">
    <source>
        <dbReference type="PIRSR" id="PIRSR604808-3"/>
    </source>
</evidence>
<feature type="site" description="Important for catalytic activity" evidence="7">
    <location>
        <position position="258"/>
    </location>
</feature>
<dbReference type="GO" id="GO:0046872">
    <property type="term" value="F:metal ion binding"/>
    <property type="evidence" value="ECO:0007669"/>
    <property type="project" value="UniProtKB-KW"/>
</dbReference>
<sequence length="455" mass="53935">MEMVEETTPTEDYYAELYNLETLFKAPIGRQPKSKHMNLVIASQNLRGFAKKSRRKWISGWRRKRGQEMLDIIMVQDTALKNENEKDEIQEQWERVWQVTNSDNPLSFWTTASSNAAGMGILFSPHLRDKITPWQKESWTSRVMAVELNGWLLVNIYAPTQAKDKRQFFQDLEPWLKYHGSIVLGGDFNCVLRPERDRVVARRPSFAACESPELRQLMNRREFTDAIDLNHDLDDDREELNPLHHYTFWRKDGASRLDRFYVKGEAFNATQWVDVVDPAHDSDHQELRIVIKTKTDLNRIRTRIYYPIQSGRPQRVQAKIEEHLTILLDQFDEEGDLVNNWDNLVRNIQAMLVEVRQADRKQTQRYYQKLRSETRIPRETRAEIIQDREREAKLRAARSFGNSLRRSTEEIRRFYKKNSEWQRDQPISSIQPSPGHFYAADLPTEERMASEWNHI</sequence>
<feature type="binding site" evidence="6">
    <location>
        <position position="189"/>
    </location>
    <ligand>
        <name>Mg(2+)</name>
        <dbReference type="ChEBI" id="CHEBI:18420"/>
        <label>1</label>
    </ligand>
</feature>
<dbReference type="InterPro" id="IPR005135">
    <property type="entry name" value="Endo/exonuclease/phosphatase"/>
</dbReference>
<dbReference type="InterPro" id="IPR004808">
    <property type="entry name" value="AP_endonuc_1"/>
</dbReference>
<feature type="site" description="Transition state stabilizer" evidence="7">
    <location>
        <position position="189"/>
    </location>
</feature>
<dbReference type="SUPFAM" id="SSF56219">
    <property type="entry name" value="DNase I-like"/>
    <property type="match status" value="1"/>
</dbReference>
<gene>
    <name evidence="9" type="ORF">L917_20821</name>
</gene>
<comment type="similarity">
    <text evidence="1">Belongs to the DNA repair enzymes AP/ExoA family.</text>
</comment>
<evidence type="ECO:0000256" key="1">
    <source>
        <dbReference type="ARBA" id="ARBA00007092"/>
    </source>
</evidence>
<accession>W2JZQ4</accession>
<dbReference type="GO" id="GO:0008081">
    <property type="term" value="F:phosphoric diester hydrolase activity"/>
    <property type="evidence" value="ECO:0007669"/>
    <property type="project" value="TreeGrafter"/>
</dbReference>
<feature type="site" description="Interaction with DNA substrate" evidence="7">
    <location>
        <position position="284"/>
    </location>
</feature>